<accession>A0A1N7MTL8</accession>
<dbReference type="Gene3D" id="3.20.20.80">
    <property type="entry name" value="Glycosidases"/>
    <property type="match status" value="2"/>
</dbReference>
<name>A0A1N7MTL8_9FLAO</name>
<evidence type="ECO:0000313" key="2">
    <source>
        <dbReference type="Proteomes" id="UP000185839"/>
    </source>
</evidence>
<keyword evidence="2" id="KW-1185">Reference proteome</keyword>
<evidence type="ECO:0000313" key="1">
    <source>
        <dbReference type="EMBL" id="SIS89477.1"/>
    </source>
</evidence>
<dbReference type="EMBL" id="FTOI01000010">
    <property type="protein sequence ID" value="SIS89477.1"/>
    <property type="molecule type" value="Genomic_DNA"/>
</dbReference>
<gene>
    <name evidence="1" type="ORF">SAMN05421789_11032</name>
</gene>
<organism evidence="1 2">
    <name type="scientific">Kaistella chaponensis</name>
    <dbReference type="NCBI Taxonomy" id="713588"/>
    <lineage>
        <taxon>Bacteria</taxon>
        <taxon>Pseudomonadati</taxon>
        <taxon>Bacteroidota</taxon>
        <taxon>Flavobacteriia</taxon>
        <taxon>Flavobacteriales</taxon>
        <taxon>Weeksellaceae</taxon>
        <taxon>Chryseobacterium group</taxon>
        <taxon>Kaistella</taxon>
    </lineage>
</organism>
<dbReference type="InterPro" id="IPR017853">
    <property type="entry name" value="GH"/>
</dbReference>
<sequence length="376" mass="43562">MQNPFSSYFMGGFECADHLNRSGERVNLLKETEHHLRTEEDYRLLLKLGITSVREGIIWSTVEKVEGEYDFAEVLNRLKIAERLGIQVTWDLIHFGYPDGLFPTHPKFCERFENLTREFAKFYKNNALQPLLVCPINEISFLAWYSGEARGTVPYAVGNGWDIKYHLCRAAIKSIEILKEQIPDCTIVMVEPLIKVHSDGFTPEADLFRVNEYQFEACDIISGRLCPELGGREEYLEILGANYYWNSQWTGRDDTIYWPDPQKKRTPLHEMIQGLYARYQKPIFLSETGHFGSGRVEWIEETAKECAIAHQNGVPFWGICIYPVTDRPDWDNLARYSNCGIFDLDSMGNRIPEESYINSIRKLDLENLALFQNSKL</sequence>
<dbReference type="Proteomes" id="UP000185839">
    <property type="component" value="Unassembled WGS sequence"/>
</dbReference>
<proteinExistence type="predicted"/>
<dbReference type="RefSeq" id="WP_245820715.1">
    <property type="nucleotide sequence ID" value="NZ_FTOI01000010.1"/>
</dbReference>
<dbReference type="STRING" id="713588.SAMN05421789_11032"/>
<protein>
    <submittedName>
        <fullName evidence="1">Beta-glucosidase/6-phospho-beta-glucosidase/beta-galactosidase</fullName>
    </submittedName>
</protein>
<dbReference type="AlphaFoldDB" id="A0A1N7MTL8"/>
<dbReference type="SUPFAM" id="SSF51445">
    <property type="entry name" value="(Trans)glycosidases"/>
    <property type="match status" value="1"/>
</dbReference>
<reference evidence="2" key="1">
    <citation type="submission" date="2017-01" db="EMBL/GenBank/DDBJ databases">
        <authorList>
            <person name="Varghese N."/>
            <person name="Submissions S."/>
        </authorList>
    </citation>
    <scope>NUCLEOTIDE SEQUENCE [LARGE SCALE GENOMIC DNA]</scope>
    <source>
        <strain evidence="2">DSM 23145</strain>
    </source>
</reference>